<evidence type="ECO:0000259" key="1">
    <source>
        <dbReference type="Pfam" id="PF05699"/>
    </source>
</evidence>
<dbReference type="InterPro" id="IPR012337">
    <property type="entry name" value="RNaseH-like_sf"/>
</dbReference>
<dbReference type="PANTHER" id="PTHR45749:SF35">
    <property type="entry name" value="AC-LIKE TRANSPOSASE-RELATED"/>
    <property type="match status" value="1"/>
</dbReference>
<dbReference type="EMBL" id="LT934117">
    <property type="protein sequence ID" value="VAH99507.1"/>
    <property type="molecule type" value="Genomic_DNA"/>
</dbReference>
<sequence>MGPIDILNFLKRLNCFPNATIAYRILLTIPVTVASAERSFSKLKLLKSYLRSTMTQERLSELALIAIENDILENVS</sequence>
<keyword evidence="3" id="KW-1185">Reference proteome</keyword>
<organism evidence="2 3">
    <name type="scientific">Triticum turgidum subsp. durum</name>
    <name type="common">Durum wheat</name>
    <name type="synonym">Triticum durum</name>
    <dbReference type="NCBI Taxonomy" id="4567"/>
    <lineage>
        <taxon>Eukaryota</taxon>
        <taxon>Viridiplantae</taxon>
        <taxon>Streptophyta</taxon>
        <taxon>Embryophyta</taxon>
        <taxon>Tracheophyta</taxon>
        <taxon>Spermatophyta</taxon>
        <taxon>Magnoliopsida</taxon>
        <taxon>Liliopsida</taxon>
        <taxon>Poales</taxon>
        <taxon>Poaceae</taxon>
        <taxon>BOP clade</taxon>
        <taxon>Pooideae</taxon>
        <taxon>Triticodae</taxon>
        <taxon>Triticeae</taxon>
        <taxon>Triticinae</taxon>
        <taxon>Triticum</taxon>
    </lineage>
</organism>
<dbReference type="Proteomes" id="UP000324705">
    <property type="component" value="Chromosome 4A"/>
</dbReference>
<dbReference type="Pfam" id="PF05699">
    <property type="entry name" value="Dimer_Tnp_hAT"/>
    <property type="match status" value="1"/>
</dbReference>
<accession>A0A9R0SV24</accession>
<dbReference type="PANTHER" id="PTHR45749">
    <property type="match status" value="1"/>
</dbReference>
<proteinExistence type="predicted"/>
<dbReference type="SUPFAM" id="SSF53098">
    <property type="entry name" value="Ribonuclease H-like"/>
    <property type="match status" value="1"/>
</dbReference>
<reference evidence="2 3" key="1">
    <citation type="submission" date="2017-09" db="EMBL/GenBank/DDBJ databases">
        <authorList>
            <consortium name="International Durum Wheat Genome Sequencing Consortium (IDWGSC)"/>
            <person name="Milanesi L."/>
        </authorList>
    </citation>
    <scope>NUCLEOTIDE SEQUENCE [LARGE SCALE GENOMIC DNA]</scope>
    <source>
        <strain evidence="3">cv. Svevo</strain>
    </source>
</reference>
<dbReference type="OMA" id="NCFPNAC"/>
<protein>
    <recommendedName>
        <fullName evidence="1">HAT C-terminal dimerisation domain-containing protein</fullName>
    </recommendedName>
</protein>
<dbReference type="GO" id="GO:0046983">
    <property type="term" value="F:protein dimerization activity"/>
    <property type="evidence" value="ECO:0007669"/>
    <property type="project" value="InterPro"/>
</dbReference>
<evidence type="ECO:0000313" key="3">
    <source>
        <dbReference type="Proteomes" id="UP000324705"/>
    </source>
</evidence>
<dbReference type="InterPro" id="IPR008906">
    <property type="entry name" value="HATC_C_dom"/>
</dbReference>
<dbReference type="Gramene" id="TRITD4Av1G256480.1">
    <property type="protein sequence ID" value="TRITD4Av1G256480.1"/>
    <property type="gene ID" value="TRITD4Av1G256480"/>
</dbReference>
<name>A0A9R0SV24_TRITD</name>
<evidence type="ECO:0000313" key="2">
    <source>
        <dbReference type="EMBL" id="VAH99507.1"/>
    </source>
</evidence>
<feature type="domain" description="HAT C-terminal dimerisation" evidence="1">
    <location>
        <begin position="4"/>
        <end position="70"/>
    </location>
</feature>
<gene>
    <name evidence="2" type="ORF">TRITD_4Av1G256480</name>
</gene>
<dbReference type="AlphaFoldDB" id="A0A9R0SV24"/>